<name>A0A383WFU5_TETOB</name>
<feature type="compositionally biased region" description="Low complexity" evidence="1">
    <location>
        <begin position="42"/>
        <end position="57"/>
    </location>
</feature>
<sequence>MGADAEQLPPLPADSQPPLPDERPPLPAEQPVASTSQPSNGEAAAAAEAAPVSEKPSAEEAALLKEFFSEMKDVDRDNEVSRILYAFKLNPYEQLNLRFTATPEEIRKQYRKLSLMVHPDKCKHERASEAFEVLGQAQKQLLDEEKREYLWKVLEMARDDVRQQRDKETKNDTTIELAALLHEKGKEGVREQYETTDEFHEKWRMKARDMLAKSEWRRRKLTKRLKDETERSKEELKEHRETAKRQREHEKQWESSRDSRVGTWRDYMKKGGTKGGGHIKPPKQKTHDEERTYVQRPVGEQHRPPPPKPAGPKKH</sequence>
<dbReference type="EMBL" id="FNXT01001226">
    <property type="protein sequence ID" value="SZX75223.1"/>
    <property type="molecule type" value="Genomic_DNA"/>
</dbReference>
<dbReference type="Proteomes" id="UP000256970">
    <property type="component" value="Unassembled WGS sequence"/>
</dbReference>
<protein>
    <recommendedName>
        <fullName evidence="2">J domain-containing protein</fullName>
    </recommendedName>
</protein>
<reference evidence="4 5" key="1">
    <citation type="submission" date="2016-10" db="EMBL/GenBank/DDBJ databases">
        <authorList>
            <person name="Cai Z."/>
        </authorList>
    </citation>
    <scope>NUCLEOTIDE SEQUENCE [LARGE SCALE GENOMIC DNA]</scope>
</reference>
<evidence type="ECO:0000256" key="1">
    <source>
        <dbReference type="SAM" id="MobiDB-lite"/>
    </source>
</evidence>
<feature type="compositionally biased region" description="Pro residues" evidence="1">
    <location>
        <begin position="9"/>
        <end position="19"/>
    </location>
</feature>
<dbReference type="Pfam" id="PF00226">
    <property type="entry name" value="DnaJ"/>
    <property type="match status" value="1"/>
</dbReference>
<dbReference type="InterPro" id="IPR036869">
    <property type="entry name" value="J_dom_sf"/>
</dbReference>
<keyword evidence="5" id="KW-1185">Reference proteome</keyword>
<dbReference type="CDD" id="cd06257">
    <property type="entry name" value="DnaJ"/>
    <property type="match status" value="1"/>
</dbReference>
<feature type="region of interest" description="Disordered" evidence="1">
    <location>
        <begin position="1"/>
        <end position="57"/>
    </location>
</feature>
<feature type="region of interest" description="Disordered" evidence="1">
    <location>
        <begin position="224"/>
        <end position="315"/>
    </location>
</feature>
<evidence type="ECO:0000259" key="2">
    <source>
        <dbReference type="PROSITE" id="PS50076"/>
    </source>
</evidence>
<feature type="domain" description="J" evidence="2">
    <location>
        <begin position="90"/>
        <end position="169"/>
    </location>
</feature>
<dbReference type="PANTHER" id="PTHR46620:SF1">
    <property type="entry name" value="J DOMAIN-CONTAINING PROTEIN SPF31"/>
    <property type="match status" value="1"/>
</dbReference>
<dbReference type="EMBL" id="FNXT01001245">
    <property type="protein sequence ID" value="SZX75914.1"/>
    <property type="molecule type" value="Genomic_DNA"/>
</dbReference>
<dbReference type="SUPFAM" id="SSF46565">
    <property type="entry name" value="Chaperone J-domain"/>
    <property type="match status" value="1"/>
</dbReference>
<evidence type="ECO:0000313" key="3">
    <source>
        <dbReference type="EMBL" id="SZX75223.1"/>
    </source>
</evidence>
<dbReference type="AlphaFoldDB" id="A0A383WFU5"/>
<evidence type="ECO:0000313" key="5">
    <source>
        <dbReference type="Proteomes" id="UP000256970"/>
    </source>
</evidence>
<feature type="compositionally biased region" description="Basic and acidic residues" evidence="1">
    <location>
        <begin position="285"/>
        <end position="303"/>
    </location>
</feature>
<dbReference type="PRINTS" id="PR00625">
    <property type="entry name" value="JDOMAIN"/>
</dbReference>
<dbReference type="SMART" id="SM00271">
    <property type="entry name" value="DnaJ"/>
    <property type="match status" value="1"/>
</dbReference>
<feature type="compositionally biased region" description="Basic and acidic residues" evidence="1">
    <location>
        <begin position="224"/>
        <end position="260"/>
    </location>
</feature>
<dbReference type="PROSITE" id="PS50076">
    <property type="entry name" value="DNAJ_2"/>
    <property type="match status" value="1"/>
</dbReference>
<dbReference type="STRING" id="3088.A0A383WFU5"/>
<proteinExistence type="predicted"/>
<dbReference type="InterPro" id="IPR001623">
    <property type="entry name" value="DnaJ_domain"/>
</dbReference>
<accession>A0A383WFU5</accession>
<evidence type="ECO:0000313" key="4">
    <source>
        <dbReference type="EMBL" id="SZX75914.1"/>
    </source>
</evidence>
<gene>
    <name evidence="3" type="ORF">BQ4739_LOCUS15515</name>
    <name evidence="4" type="ORF">BQ4739_LOCUS16284</name>
</gene>
<dbReference type="Gene3D" id="1.10.287.110">
    <property type="entry name" value="DnaJ domain"/>
    <property type="match status" value="1"/>
</dbReference>
<dbReference type="PANTHER" id="PTHR46620">
    <property type="entry name" value="J DOMAIN-CONTAINING PROTEIN SPF31"/>
    <property type="match status" value="1"/>
</dbReference>
<organism evidence="4 5">
    <name type="scientific">Tetradesmus obliquus</name>
    <name type="common">Green alga</name>
    <name type="synonym">Acutodesmus obliquus</name>
    <dbReference type="NCBI Taxonomy" id="3088"/>
    <lineage>
        <taxon>Eukaryota</taxon>
        <taxon>Viridiplantae</taxon>
        <taxon>Chlorophyta</taxon>
        <taxon>core chlorophytes</taxon>
        <taxon>Chlorophyceae</taxon>
        <taxon>CS clade</taxon>
        <taxon>Sphaeropleales</taxon>
        <taxon>Scenedesmaceae</taxon>
        <taxon>Tetradesmus</taxon>
    </lineage>
</organism>
<feature type="compositionally biased region" description="Pro residues" evidence="1">
    <location>
        <begin position="304"/>
        <end position="315"/>
    </location>
</feature>